<gene>
    <name evidence="4" type="ORF">A3H26_03640</name>
</gene>
<name>A0A1F4VGH8_UNCKA</name>
<dbReference type="STRING" id="1802630.A3H26_03640"/>
<dbReference type="SUPFAM" id="SSF101960">
    <property type="entry name" value="Stabilizer of iron transporter SufD"/>
    <property type="match status" value="1"/>
</dbReference>
<dbReference type="InterPro" id="IPR010231">
    <property type="entry name" value="SUF_FeS_clus_asmbl_SufB"/>
</dbReference>
<dbReference type="PANTHER" id="PTHR30508:SF1">
    <property type="entry name" value="UPF0051 PROTEIN ABCI8, CHLOROPLASTIC-RELATED"/>
    <property type="match status" value="1"/>
</dbReference>
<proteinExistence type="inferred from homology"/>
<dbReference type="Proteomes" id="UP000177763">
    <property type="component" value="Unassembled WGS sequence"/>
</dbReference>
<feature type="domain" description="SUF system FeS cluster assembly SufBD N-terminal" evidence="3">
    <location>
        <begin position="48"/>
        <end position="204"/>
    </location>
</feature>
<evidence type="ECO:0000256" key="1">
    <source>
        <dbReference type="ARBA" id="ARBA00043967"/>
    </source>
</evidence>
<dbReference type="InterPro" id="IPR055346">
    <property type="entry name" value="Fe-S_cluster_assembly_SufBD"/>
</dbReference>
<comment type="caution">
    <text evidence="4">The sequence shown here is derived from an EMBL/GenBank/DDBJ whole genome shotgun (WGS) entry which is preliminary data.</text>
</comment>
<evidence type="ECO:0000259" key="3">
    <source>
        <dbReference type="Pfam" id="PF19295"/>
    </source>
</evidence>
<dbReference type="NCBIfam" id="TIGR01980">
    <property type="entry name" value="sufB"/>
    <property type="match status" value="1"/>
</dbReference>
<dbReference type="AlphaFoldDB" id="A0A1F4VGH8"/>
<dbReference type="Pfam" id="PF19295">
    <property type="entry name" value="SufBD_N"/>
    <property type="match status" value="1"/>
</dbReference>
<protein>
    <submittedName>
        <fullName evidence="4">Fe-S cluster assembly protein SufB</fullName>
    </submittedName>
</protein>
<comment type="similarity">
    <text evidence="1">Belongs to the iron-sulfur cluster assembly SufBD family.</text>
</comment>
<evidence type="ECO:0000259" key="2">
    <source>
        <dbReference type="Pfam" id="PF01458"/>
    </source>
</evidence>
<organism evidence="4 5">
    <name type="scientific">candidate division WWE3 bacterium RIFCSPLOWO2_12_FULL_36_10</name>
    <dbReference type="NCBI Taxonomy" id="1802630"/>
    <lineage>
        <taxon>Bacteria</taxon>
        <taxon>Katanobacteria</taxon>
    </lineage>
</organism>
<accession>A0A1F4VGH8</accession>
<dbReference type="InterPro" id="IPR037284">
    <property type="entry name" value="SUF_FeS_clus_asmbl_SufBD_sf"/>
</dbReference>
<dbReference type="InterPro" id="IPR045595">
    <property type="entry name" value="SufBD_N"/>
</dbReference>
<sequence length="470" mass="53033">MTNQKQKININANYKTKYGFNVAENYVYKTEKGLNEEVVKKISEMKDEPKWMRDFRLRAYKIFKEKPMPTWGGDLSKIDFDNIFYYLKPTDNQKRDWEDVPIEMKETFEKLGIPQAERQHLAGVKAQFDSEVIYGSLLKELEDEGIIFLGTDEALKKYPEIFEEYFGKLVPPSDNKFSALNSAVWSGGSFVYIPKGAHVKRPLQAYFRINAQNMGQFERTLIIADEGSYASYVEGCSAPIYSADSLHSAVVEVFVKKGARFKYTTIQNWSNDVYNLVTKRAKVEEDGVMEWVDGNLGSRLTQKYPSCYLVGERAHGEVLSIAYGGKGQHQDAGGKIFHISPNTTSSIISKSVSAFGGRTSYRGLIYVSPSAKNAKSRVECDALILDAESRSDTFPTMKIDESSANIEHEATVSKIGEEKLFYLMSRGLTETEAMSLIVSGFIEPIVKELPLEYAVELNRLIELEMEGSVG</sequence>
<dbReference type="PANTHER" id="PTHR30508">
    <property type="entry name" value="FES CLUSTER ASSEMBLY PROTEIN SUF"/>
    <property type="match status" value="1"/>
</dbReference>
<dbReference type="EMBL" id="MEVN01000042">
    <property type="protein sequence ID" value="OGC56259.1"/>
    <property type="molecule type" value="Genomic_DNA"/>
</dbReference>
<evidence type="ECO:0000313" key="5">
    <source>
        <dbReference type="Proteomes" id="UP000177763"/>
    </source>
</evidence>
<dbReference type="GO" id="GO:0016226">
    <property type="term" value="P:iron-sulfur cluster assembly"/>
    <property type="evidence" value="ECO:0007669"/>
    <property type="project" value="InterPro"/>
</dbReference>
<feature type="domain" description="SUF system FeS cluster assembly SufBD core" evidence="2">
    <location>
        <begin position="207"/>
        <end position="441"/>
    </location>
</feature>
<dbReference type="Pfam" id="PF01458">
    <property type="entry name" value="SUFBD_core"/>
    <property type="match status" value="1"/>
</dbReference>
<dbReference type="InterPro" id="IPR000825">
    <property type="entry name" value="SUF_FeS_clus_asmbl_SufBD_core"/>
</dbReference>
<reference evidence="4 5" key="1">
    <citation type="journal article" date="2016" name="Nat. Commun.">
        <title>Thousands of microbial genomes shed light on interconnected biogeochemical processes in an aquifer system.</title>
        <authorList>
            <person name="Anantharaman K."/>
            <person name="Brown C.T."/>
            <person name="Hug L.A."/>
            <person name="Sharon I."/>
            <person name="Castelle C.J."/>
            <person name="Probst A.J."/>
            <person name="Thomas B.C."/>
            <person name="Singh A."/>
            <person name="Wilkins M.J."/>
            <person name="Karaoz U."/>
            <person name="Brodie E.L."/>
            <person name="Williams K.H."/>
            <person name="Hubbard S.S."/>
            <person name="Banfield J.F."/>
        </authorList>
    </citation>
    <scope>NUCLEOTIDE SEQUENCE [LARGE SCALE GENOMIC DNA]</scope>
</reference>
<evidence type="ECO:0000313" key="4">
    <source>
        <dbReference type="EMBL" id="OGC56259.1"/>
    </source>
</evidence>